<comment type="caution">
    <text evidence="11">The sequence shown here is derived from an EMBL/GenBank/DDBJ whole genome shotgun (WGS) entry which is preliminary data.</text>
</comment>
<dbReference type="RefSeq" id="WP_154956578.1">
    <property type="nucleotide sequence ID" value="NZ_VSEX01000006.1"/>
</dbReference>
<feature type="domain" description="Ketosynthase family 3 (KS3)" evidence="10">
    <location>
        <begin position="30"/>
        <end position="446"/>
    </location>
</feature>
<dbReference type="Pfam" id="PF02801">
    <property type="entry name" value="Ketoacyl-synt_C"/>
    <property type="match status" value="1"/>
</dbReference>
<dbReference type="Proteomes" id="UP000322810">
    <property type="component" value="Unassembled WGS sequence"/>
</dbReference>
<dbReference type="GO" id="GO:0016746">
    <property type="term" value="F:acyltransferase activity"/>
    <property type="evidence" value="ECO:0007669"/>
    <property type="project" value="UniProtKB-KW"/>
</dbReference>
<comment type="cofactor">
    <cofactor evidence="1">
        <name>pantetheine 4'-phosphate</name>
        <dbReference type="ChEBI" id="CHEBI:47942"/>
    </cofactor>
</comment>
<dbReference type="InterPro" id="IPR016036">
    <property type="entry name" value="Malonyl_transacylase_ACP-bd"/>
</dbReference>
<dbReference type="InterPro" id="IPR018201">
    <property type="entry name" value="Ketoacyl_synth_AS"/>
</dbReference>
<keyword evidence="5" id="KW-0045">Antibiotic biosynthesis</keyword>
<keyword evidence="3" id="KW-0597">Phosphoprotein</keyword>
<evidence type="ECO:0000256" key="5">
    <source>
        <dbReference type="ARBA" id="ARBA00023194"/>
    </source>
</evidence>
<evidence type="ECO:0000256" key="3">
    <source>
        <dbReference type="ARBA" id="ARBA00022553"/>
    </source>
</evidence>
<dbReference type="SMART" id="SM00823">
    <property type="entry name" value="PKS_PP"/>
    <property type="match status" value="1"/>
</dbReference>
<dbReference type="PROSITE" id="PS00606">
    <property type="entry name" value="KS3_1"/>
    <property type="match status" value="1"/>
</dbReference>
<dbReference type="SUPFAM" id="SSF52151">
    <property type="entry name" value="FabD/lysophospholipase-like"/>
    <property type="match status" value="1"/>
</dbReference>
<dbReference type="SUPFAM" id="SSF47336">
    <property type="entry name" value="ACP-like"/>
    <property type="match status" value="1"/>
</dbReference>
<dbReference type="Pfam" id="PF00698">
    <property type="entry name" value="Acyl_transf_1"/>
    <property type="match status" value="1"/>
</dbReference>
<dbReference type="Pfam" id="PF08990">
    <property type="entry name" value="Docking"/>
    <property type="match status" value="1"/>
</dbReference>
<dbReference type="PANTHER" id="PTHR43775">
    <property type="entry name" value="FATTY ACID SYNTHASE"/>
    <property type="match status" value="1"/>
</dbReference>
<feature type="region of interest" description="Disordered" evidence="8">
    <location>
        <begin position="446"/>
        <end position="477"/>
    </location>
</feature>
<protein>
    <submittedName>
        <fullName evidence="11">Acyltransferase domain-containing protein</fullName>
    </submittedName>
</protein>
<accession>A0ABY3M337</accession>
<dbReference type="Pfam" id="PF00550">
    <property type="entry name" value="PP-binding"/>
    <property type="match status" value="1"/>
</dbReference>
<dbReference type="Gene3D" id="1.10.1200.10">
    <property type="entry name" value="ACP-like"/>
    <property type="match status" value="1"/>
</dbReference>
<dbReference type="CDD" id="cd00833">
    <property type="entry name" value="PKS"/>
    <property type="match status" value="1"/>
</dbReference>
<dbReference type="SUPFAM" id="SSF55048">
    <property type="entry name" value="Probable ACP-binding domain of malonyl-CoA ACP transacylase"/>
    <property type="match status" value="1"/>
</dbReference>
<evidence type="ECO:0000256" key="8">
    <source>
        <dbReference type="SAM" id="MobiDB-lite"/>
    </source>
</evidence>
<dbReference type="InterPro" id="IPR014043">
    <property type="entry name" value="Acyl_transferase_dom"/>
</dbReference>
<dbReference type="PROSITE" id="PS52004">
    <property type="entry name" value="KS3_2"/>
    <property type="match status" value="1"/>
</dbReference>
<feature type="region of interest" description="Disordered" evidence="8">
    <location>
        <begin position="1097"/>
        <end position="1151"/>
    </location>
</feature>
<dbReference type="InterPro" id="IPR036736">
    <property type="entry name" value="ACP-like_sf"/>
</dbReference>
<dbReference type="InterPro" id="IPR020806">
    <property type="entry name" value="PKS_PP-bd"/>
</dbReference>
<gene>
    <name evidence="11" type="ORF">FXF59_06615</name>
</gene>
<name>A0ABY3M337_9ACTN</name>
<evidence type="ECO:0000256" key="1">
    <source>
        <dbReference type="ARBA" id="ARBA00001957"/>
    </source>
</evidence>
<keyword evidence="2" id="KW-0596">Phosphopantetheine</keyword>
<dbReference type="InterPro" id="IPR015083">
    <property type="entry name" value="NorB/c/GfsB-D-like_docking"/>
</dbReference>
<dbReference type="EMBL" id="VSEX01000006">
    <property type="protein sequence ID" value="TYB65138.1"/>
    <property type="molecule type" value="Genomic_DNA"/>
</dbReference>
<dbReference type="Gene3D" id="3.30.70.3290">
    <property type="match status" value="1"/>
</dbReference>
<dbReference type="InterPro" id="IPR016035">
    <property type="entry name" value="Acyl_Trfase/lysoPLipase"/>
</dbReference>
<evidence type="ECO:0000313" key="11">
    <source>
        <dbReference type="EMBL" id="TYB65138.1"/>
    </source>
</evidence>
<dbReference type="Pfam" id="PF16197">
    <property type="entry name" value="KAsynt_C_assoc"/>
    <property type="match status" value="1"/>
</dbReference>
<organism evidence="11 12">
    <name type="scientific">Microbispora tritici</name>
    <dbReference type="NCBI Taxonomy" id="2604471"/>
    <lineage>
        <taxon>Bacteria</taxon>
        <taxon>Bacillati</taxon>
        <taxon>Actinomycetota</taxon>
        <taxon>Actinomycetes</taxon>
        <taxon>Streptosporangiales</taxon>
        <taxon>Streptosporangiaceae</taxon>
        <taxon>Microbispora</taxon>
    </lineage>
</organism>
<dbReference type="PRINTS" id="PR01483">
    <property type="entry name" value="FASYNTHASE"/>
</dbReference>
<reference evidence="11 12" key="1">
    <citation type="submission" date="2019-08" db="EMBL/GenBank/DDBJ databases">
        <title>Microbispora tritici sp. nov., a novel actinomycete isolated from a root of wheat (Triticum aestivum L.).</title>
        <authorList>
            <person name="Klykleung N."/>
            <person name="Tanasupawat S."/>
        </authorList>
    </citation>
    <scope>NUCLEOTIDE SEQUENCE [LARGE SCALE GENOMIC DNA]</scope>
    <source>
        <strain evidence="11 12">MT50</strain>
    </source>
</reference>
<evidence type="ECO:0000259" key="10">
    <source>
        <dbReference type="PROSITE" id="PS52004"/>
    </source>
</evidence>
<proteinExistence type="predicted"/>
<dbReference type="InterPro" id="IPR014030">
    <property type="entry name" value="Ketoacyl_synth_N"/>
</dbReference>
<dbReference type="SMART" id="SM00825">
    <property type="entry name" value="PKS_KS"/>
    <property type="match status" value="1"/>
</dbReference>
<dbReference type="Gene3D" id="3.40.47.10">
    <property type="match status" value="1"/>
</dbReference>
<feature type="compositionally biased region" description="Low complexity" evidence="8">
    <location>
        <begin position="991"/>
        <end position="1008"/>
    </location>
</feature>
<dbReference type="InterPro" id="IPR050091">
    <property type="entry name" value="PKS_NRPS_Biosynth_Enz"/>
</dbReference>
<sequence length="1151" mass="118714">MSDERLVEYLRWTTAELTRVKRELAALTEPEPVAVVATACRFPGGVRSPEDLWRVVAEGADAVGEPPGDRGWDPALRDRAKAGGFLDDAAGFDAAFFGIAPREAVAMDPQHRQLLEVSWEAMERAGVVPASLRGSRTGVFTGVINDDYAPPLDGVPPEAEGYLMTGNATSMASGRLSYTFGFEGPALTVDTACSSSLVAIHLAVRSLRESECDLALAGGVTVMATPRVFVEFALQGGLAADGRCKAFSRTADGTGFGEGVGMLVLERLGDARRAGHPVLAVIRGSAVNSDGASNGITAPSGPAQRRVIEAALRSAGLSPADVDAVEAHGTGTALGDPIEAGALIEAYGAASGRREPLWVGSVKSNLGHTQAAAGAAGVIKMIEALRHGVLPATLHAEEPSELVDWAEGGVAPLTRPRPWPRGERPRRAGVSSFGISGTNAHLIVEEAPEPSPVSGPQPEPSREPVDHAGAPPAVPWVLSGRSPEAVRAQAARLRDLLRAQDRPGERPEAARSGVAAWSGEAAGLAAVARTLVGARSSFRHRAVALGEDAAELARELDALAAPGSPVTAVRPAPTVAFVFSGQGTQRPGMGQELHRRFPAYAEAFDAACAALDRARALRDARGPRVAEVVFAPAGSPESASLRRTEYAQPALFAVQIGLVRLAEDLGLVAHALLGHSIGELTAAHAAGALSLDDAASLVVARALAMQAAPEGGGMVSLRAPEPEVAASLDGMTGLVSVAAVNGPRSTVISGDAAAVRRLAAEWRAKGVRTKALAVSQAFHSPHMESVLPGLVEAARGLTVREPATALVSTRTGRPVTREDLAAPEHWAAQVREPVRFHDGVRALRELGVDTFVEIGPDTTTTGMVADCLAQEGDDVAAVPLLRDPSAEARSVLRGLAQAYARGVPVAWGRVVGEGPAADPAAVPTYPFRHERHWITASPRARGGSPRERELWSAVDDLDPERFAALVGGVDAPPGALREVVTALRRWRSEEAGTPPDGTAGTAGNAGTPSVALDGVPAEERHGVLLAIVLAAVDGALGHAGGAVGPHDDLTQAGITSFGALEIAGRVARETGLEVPPGLVLDHRTAHELAARLDELLAPTATRPEAEPTTTTGTTANGAEVTGSAAGVAVPSGVVPTHGGTGTHGADDLESR</sequence>
<dbReference type="SMART" id="SM00827">
    <property type="entry name" value="PKS_AT"/>
    <property type="match status" value="1"/>
</dbReference>
<keyword evidence="7 11" id="KW-0012">Acyltransferase</keyword>
<evidence type="ECO:0000256" key="7">
    <source>
        <dbReference type="ARBA" id="ARBA00023315"/>
    </source>
</evidence>
<dbReference type="PROSITE" id="PS50075">
    <property type="entry name" value="CARRIER"/>
    <property type="match status" value="1"/>
</dbReference>
<feature type="region of interest" description="Disordered" evidence="8">
    <location>
        <begin position="988"/>
        <end position="1010"/>
    </location>
</feature>
<evidence type="ECO:0000256" key="6">
    <source>
        <dbReference type="ARBA" id="ARBA00023268"/>
    </source>
</evidence>
<dbReference type="InterPro" id="IPR032821">
    <property type="entry name" value="PKS_assoc"/>
</dbReference>
<feature type="compositionally biased region" description="Low complexity" evidence="8">
    <location>
        <begin position="1097"/>
        <end position="1137"/>
    </location>
</feature>
<keyword evidence="6" id="KW-0511">Multifunctional enzyme</keyword>
<dbReference type="InterPro" id="IPR009081">
    <property type="entry name" value="PP-bd_ACP"/>
</dbReference>
<dbReference type="Gene3D" id="3.40.366.10">
    <property type="entry name" value="Malonyl-Coenzyme A Acyl Carrier Protein, domain 2"/>
    <property type="match status" value="1"/>
</dbReference>
<keyword evidence="12" id="KW-1185">Reference proteome</keyword>
<evidence type="ECO:0000259" key="9">
    <source>
        <dbReference type="PROSITE" id="PS50075"/>
    </source>
</evidence>
<evidence type="ECO:0000256" key="4">
    <source>
        <dbReference type="ARBA" id="ARBA00022679"/>
    </source>
</evidence>
<dbReference type="PANTHER" id="PTHR43775:SF51">
    <property type="entry name" value="INACTIVE PHENOLPHTHIOCEROL SYNTHESIS POLYKETIDE SYNTHASE TYPE I PKS1-RELATED"/>
    <property type="match status" value="1"/>
</dbReference>
<feature type="domain" description="Carrier" evidence="9">
    <location>
        <begin position="1015"/>
        <end position="1096"/>
    </location>
</feature>
<evidence type="ECO:0000256" key="2">
    <source>
        <dbReference type="ARBA" id="ARBA00022450"/>
    </source>
</evidence>
<dbReference type="SUPFAM" id="SSF53901">
    <property type="entry name" value="Thiolase-like"/>
    <property type="match status" value="1"/>
</dbReference>
<dbReference type="InterPro" id="IPR003965">
    <property type="entry name" value="Fatty_acid_synthase"/>
</dbReference>
<dbReference type="InterPro" id="IPR020841">
    <property type="entry name" value="PKS_Beta-ketoAc_synthase_dom"/>
</dbReference>
<dbReference type="InterPro" id="IPR014031">
    <property type="entry name" value="Ketoacyl_synth_C"/>
</dbReference>
<keyword evidence="4" id="KW-0808">Transferase</keyword>
<feature type="compositionally biased region" description="Pro residues" evidence="8">
    <location>
        <begin position="449"/>
        <end position="459"/>
    </location>
</feature>
<dbReference type="Pfam" id="PF00109">
    <property type="entry name" value="ketoacyl-synt"/>
    <property type="match status" value="1"/>
</dbReference>
<evidence type="ECO:0000313" key="12">
    <source>
        <dbReference type="Proteomes" id="UP000322810"/>
    </source>
</evidence>
<dbReference type="InterPro" id="IPR016039">
    <property type="entry name" value="Thiolase-like"/>
</dbReference>
<dbReference type="InterPro" id="IPR001227">
    <property type="entry name" value="Ac_transferase_dom_sf"/>
</dbReference>